<keyword evidence="3" id="KW-1185">Reference proteome</keyword>
<dbReference type="InterPro" id="IPR011032">
    <property type="entry name" value="GroES-like_sf"/>
</dbReference>
<dbReference type="PANTHER" id="PTHR44013">
    <property type="entry name" value="ZINC-TYPE ALCOHOL DEHYDROGENASE-LIKE PROTEIN C16A3.02C"/>
    <property type="match status" value="1"/>
</dbReference>
<dbReference type="PANTHER" id="PTHR44013:SF1">
    <property type="entry name" value="ZINC-TYPE ALCOHOL DEHYDROGENASE-LIKE PROTEIN C16A3.02C"/>
    <property type="match status" value="1"/>
</dbReference>
<protein>
    <submittedName>
        <fullName evidence="2">Putative Zinc-type alcohol dehydrogenase-like protein C16A3.02c</fullName>
    </submittedName>
</protein>
<evidence type="ECO:0000259" key="1">
    <source>
        <dbReference type="SMART" id="SM00829"/>
    </source>
</evidence>
<organism evidence="2 3">
    <name type="scientific">Glarea lozoyensis (strain ATCC 74030 / MF5533)</name>
    <dbReference type="NCBI Taxonomy" id="1104152"/>
    <lineage>
        <taxon>Eukaryota</taxon>
        <taxon>Fungi</taxon>
        <taxon>Dikarya</taxon>
        <taxon>Ascomycota</taxon>
        <taxon>Pezizomycotina</taxon>
        <taxon>Leotiomycetes</taxon>
        <taxon>Helotiales</taxon>
        <taxon>Helotiaceae</taxon>
        <taxon>Glarea</taxon>
    </lineage>
</organism>
<dbReference type="HOGENOM" id="CLU_026673_3_3_1"/>
<dbReference type="InterPro" id="IPR052733">
    <property type="entry name" value="Chloroplast_QOR"/>
</dbReference>
<dbReference type="OrthoDB" id="201656at2759"/>
<name>H0EVG2_GLAL7</name>
<dbReference type="InterPro" id="IPR013154">
    <property type="entry name" value="ADH-like_N"/>
</dbReference>
<dbReference type="Proteomes" id="UP000005446">
    <property type="component" value="Unassembled WGS sequence"/>
</dbReference>
<dbReference type="EMBL" id="AGUE01000192">
    <property type="protein sequence ID" value="EHK97494.1"/>
    <property type="molecule type" value="Genomic_DNA"/>
</dbReference>
<evidence type="ECO:0000313" key="2">
    <source>
        <dbReference type="EMBL" id="EHK97494.1"/>
    </source>
</evidence>
<proteinExistence type="predicted"/>
<dbReference type="InterPro" id="IPR036291">
    <property type="entry name" value="NAD(P)-bd_dom_sf"/>
</dbReference>
<dbReference type="CDD" id="cd08267">
    <property type="entry name" value="MDR1"/>
    <property type="match status" value="1"/>
</dbReference>
<reference evidence="2 3" key="1">
    <citation type="journal article" date="2012" name="Eukaryot. Cell">
        <title>Genome sequence of the fungus Glarea lozoyensis: the first genome sequence of a species from the Helotiaceae family.</title>
        <authorList>
            <person name="Youssar L."/>
            <person name="Gruening B.A."/>
            <person name="Erxleben A."/>
            <person name="Guenther S."/>
            <person name="Huettel W."/>
        </authorList>
    </citation>
    <scope>NUCLEOTIDE SEQUENCE [LARGE SCALE GENOMIC DNA]</scope>
    <source>
        <strain evidence="3">ATCC 74030 / MF5533</strain>
    </source>
</reference>
<dbReference type="Pfam" id="PF13602">
    <property type="entry name" value="ADH_zinc_N_2"/>
    <property type="match status" value="1"/>
</dbReference>
<dbReference type="Pfam" id="PF08240">
    <property type="entry name" value="ADH_N"/>
    <property type="match status" value="1"/>
</dbReference>
<evidence type="ECO:0000313" key="3">
    <source>
        <dbReference type="Proteomes" id="UP000005446"/>
    </source>
</evidence>
<dbReference type="InterPro" id="IPR020843">
    <property type="entry name" value="ER"/>
</dbReference>
<dbReference type="Gene3D" id="3.40.50.720">
    <property type="entry name" value="NAD(P)-binding Rossmann-like Domain"/>
    <property type="match status" value="1"/>
</dbReference>
<dbReference type="SUPFAM" id="SSF51735">
    <property type="entry name" value="NAD(P)-binding Rossmann-fold domains"/>
    <property type="match status" value="1"/>
</dbReference>
<comment type="caution">
    <text evidence="2">The sequence shown here is derived from an EMBL/GenBank/DDBJ whole genome shotgun (WGS) entry which is preliminary data.</text>
</comment>
<dbReference type="InParanoid" id="H0EVG2"/>
<dbReference type="GO" id="GO:0016491">
    <property type="term" value="F:oxidoreductase activity"/>
    <property type="evidence" value="ECO:0007669"/>
    <property type="project" value="InterPro"/>
</dbReference>
<sequence>MASPPSTSRAWQFSSAKGGLDKNLHINDSAAVPKPGPQQHLVQIIACAVNPIDYKLVELPFIGGFLGGKNATPCRDFAGRIVTPAAGSPLKAGQLVFGLAGASPIAGGAMAQYALATDTAVTSIPQGLDPVDAATVGIAGLTGYQTIAPYVKQGDKVFLNGGSGGVGVFAIQFAKSFGCHVTTSCSTANVDLCKKLGADDVVDYKKGDVVDALVASGKKFDHVVDNVGYPSTLYYRAHEFTTPEAKFVVVGGEFSYNAITTTFGRLFRPGFLGGGKRKLISYMMKPTVEDLNSIGKLMSEGKVKAIVDTKFLFEEGAKAFEKIKTGRAKGKIVVVVDEKAGQ</sequence>
<accession>H0EVG2</accession>
<feature type="domain" description="Enoyl reductase (ER)" evidence="1">
    <location>
        <begin position="19"/>
        <end position="334"/>
    </location>
</feature>
<dbReference type="SMART" id="SM00829">
    <property type="entry name" value="PKS_ER"/>
    <property type="match status" value="1"/>
</dbReference>
<gene>
    <name evidence="2" type="ORF">M7I_6760</name>
</gene>
<dbReference type="Gene3D" id="3.90.180.10">
    <property type="entry name" value="Medium-chain alcohol dehydrogenases, catalytic domain"/>
    <property type="match status" value="1"/>
</dbReference>
<dbReference type="SUPFAM" id="SSF50129">
    <property type="entry name" value="GroES-like"/>
    <property type="match status" value="1"/>
</dbReference>
<dbReference type="AlphaFoldDB" id="H0EVG2"/>